<protein>
    <recommendedName>
        <fullName evidence="3">TetR family transcriptional regulator</fullName>
    </recommendedName>
</protein>
<dbReference type="AlphaFoldDB" id="A0A326TS38"/>
<sequence>MPNEHVRTASDTLILHVALPLFARGYDSTSIDDIRQATGLTSKANLYIQSKEEVVIPLLQQTMKMQNQKMLEAEQAVKAEPLHQLTASGHAFISRGLLHLQGYAFCFLRVQQDVFLQGRSTLDSKELHTPGHLLTGGLLPLRQTHPVRAIANAAFISLLVDALSSHKQLLATSRMSRKSGSYATYASASAFLNLSPSLLHFFCLAKCPNVRIKPERQSADISQHIEKRSRLVIYSS</sequence>
<keyword evidence="2" id="KW-1185">Reference proteome</keyword>
<reference evidence="1 2" key="1">
    <citation type="submission" date="2018-06" db="EMBL/GenBank/DDBJ databases">
        <title>Genomic Encyclopedia of Archaeal and Bacterial Type Strains, Phase II (KMG-II): from individual species to whole genera.</title>
        <authorList>
            <person name="Goeker M."/>
        </authorList>
    </citation>
    <scope>NUCLEOTIDE SEQUENCE [LARGE SCALE GENOMIC DNA]</scope>
    <source>
        <strain evidence="1 2">ATCC BAA-1881</strain>
    </source>
</reference>
<comment type="caution">
    <text evidence="1">The sequence shown here is derived from an EMBL/GenBank/DDBJ whole genome shotgun (WGS) entry which is preliminary data.</text>
</comment>
<organism evidence="1 2">
    <name type="scientific">Thermosporothrix hazakensis</name>
    <dbReference type="NCBI Taxonomy" id="644383"/>
    <lineage>
        <taxon>Bacteria</taxon>
        <taxon>Bacillati</taxon>
        <taxon>Chloroflexota</taxon>
        <taxon>Ktedonobacteria</taxon>
        <taxon>Ktedonobacterales</taxon>
        <taxon>Thermosporotrichaceae</taxon>
        <taxon>Thermosporothrix</taxon>
    </lineage>
</organism>
<evidence type="ECO:0000313" key="2">
    <source>
        <dbReference type="Proteomes" id="UP000248806"/>
    </source>
</evidence>
<dbReference type="OrthoDB" id="494991at2"/>
<dbReference type="RefSeq" id="WP_111326469.1">
    <property type="nucleotide sequence ID" value="NZ_BIFX01000001.1"/>
</dbReference>
<gene>
    <name evidence="1" type="ORF">EI42_06159</name>
</gene>
<accession>A0A326TS38</accession>
<proteinExistence type="predicted"/>
<dbReference type="Proteomes" id="UP000248806">
    <property type="component" value="Unassembled WGS sequence"/>
</dbReference>
<evidence type="ECO:0000313" key="1">
    <source>
        <dbReference type="EMBL" id="PZW19221.1"/>
    </source>
</evidence>
<dbReference type="Gene3D" id="1.10.357.10">
    <property type="entry name" value="Tetracycline Repressor, domain 2"/>
    <property type="match status" value="1"/>
</dbReference>
<name>A0A326TS38_THEHA</name>
<evidence type="ECO:0008006" key="3">
    <source>
        <dbReference type="Google" id="ProtNLM"/>
    </source>
</evidence>
<dbReference type="EMBL" id="QKUF01000050">
    <property type="protein sequence ID" value="PZW19221.1"/>
    <property type="molecule type" value="Genomic_DNA"/>
</dbReference>